<keyword evidence="1" id="KW-1185">Reference proteome</keyword>
<evidence type="ECO:0000313" key="2">
    <source>
        <dbReference type="RefSeq" id="XP_073777886.1"/>
    </source>
</evidence>
<proteinExistence type="predicted"/>
<accession>A0AC58H7B5</accession>
<reference evidence="2" key="1">
    <citation type="submission" date="2025-08" db="UniProtKB">
        <authorList>
            <consortium name="RefSeq"/>
        </authorList>
    </citation>
    <scope>IDENTIFICATION</scope>
    <source>
        <strain evidence="2">Tuebingen</strain>
        <tissue evidence="2">Fibroblasts and whole tissue</tissue>
    </source>
</reference>
<dbReference type="Proteomes" id="UP000000437">
    <property type="component" value="Chromosome 14"/>
</dbReference>
<dbReference type="RefSeq" id="XP_073777886.1">
    <property type="nucleotide sequence ID" value="XM_073921785.1"/>
</dbReference>
<evidence type="ECO:0000313" key="1">
    <source>
        <dbReference type="Proteomes" id="UP000000437"/>
    </source>
</evidence>
<sequence length="2740" mass="318552">MPKKGKRSESQKQRRKREASFGTSSSASSVSGKNDAYVMSVTASHCQNDDRYSSYSRNRQCTCNSLMFLAVHNERNELKSFDLDWILQRGDAVYTVVKQSLQTKGQFVDSFLNFDELPNSMQTNAHQYDILKHPQRSGLLKDTPALDEYENLENTLQCLKNDATHALLLCGGLCIAVFRDRSGRFGYFDSHCRKPDGMYTGERTGTAVMLTFFHLKDMVERLLLLFQGCFQFSDQEQFDLLPVSFIEVTETDVHSEVPMKCRVLEREGIPCVSFEKAPNHHSQSTIKQIKTFNKTQNNFLSVAASHCQSDVRYNSNSRNRQCTCNALMFLAVHNESNQLQSADLDCVLQKGDAVYSSVKRSLQNKGQFVHDFLNFDELPSTIETNSRCYNIVKHPQRFGFLKDTPALGEYQNLENTLQCLKSGLTDALLLCGGSCIAVFRDRTGRFGYFDSHSRTPDGKYTGEKSGTAVMLTFLHLKAMVEKLLQLFQGCLQLSDQEQFDLLPVSFIEITGNYFHTEVSEECHEPEDDVANELSHSTYQDKINVVTTFTNNQGRLKPNVLSEFSHDISSTCQLALSASNQIHSPLTFEKPKKLNKAQRRKFYCNKRRKIMAQRQDNYTKIQNASKDYVYKTSSEYRQKHKQAMKNSYWNNMIYREQHKKAMKSNYEINENRERKKSNAISKYRNDEQYRNRKKSKIMLNYINNEQFRKRQRNYIIQKYRTNYQFRERQKYYIIQKYRTDDQFRERQKHSIIQKYRTDDQFRERQKHSIIQKYRTDDQFRERQKYSIIQKYRTDDQFRERQKYSIIQKYRTDDQFRERQKHYIIQKYRTDDQFRERQKHYIIQKYRTDDQFRERQKHYIKENYRNNAKYKEQHMQYLVNRYLNYPDFRQRQREHYRNRCKNDPLFYEKRKKQFKQRYQCDAQFRARQNNYNLFKSKNLKKNEKMSKLKALHKVHCAQGIQCKYKKMFLIRQQTEMLQNIQPDIDPVMVTALNMFRDVIKQGPTYVCTCCARALFLNQVRRCDREKYQKNPELVSLCLTANYVHNSSNCSDQCNLEDMTTEWICHCCNTTLLTGQMPDIAVVNKLQFFPIPSELCNLNILERHVIAKYIPFAKILTLPKGQQRAIKGAVISVPSEVETTVNSLPRPRNESQLLTVKLKRRLCYQGHYQFQTLNMHKVLSALKKLKEVHSEYKNICINAALFEEEMFSEHEEDEMNIEDGSQNENIEEQSNENVQNDDTETTAEEQSRGLALDTCLQPPDLAQQLLSYDDGIFCIAPAQGNTPVSIFKVPKLESMAFPVQFPDGKNTFDEPHRAKHISPSRYFNSRLFSIDNRCARDTNYIFFAQFVTEMHMATSSMSIQLRKAKPMTRDGRRINCSLLQDKRELEKLVLNKEATRFMQPLRGTPAYWEKTLRDLFAMLRQLGTPTFFCTFSAAEMRWPEVITAIKTQQRETVNFADLDWSEKCEILKSNPVTAMRMFEKRVEALMRDLIMSPAQPVGEVIDFFYRVEFQLRGSPHIHCLFWVKDAPEFEHDQDQVVCDFIDKYISCKLPDVIKDPELHRIVSEVQMHSRNHSKSCRKNNKHCRFGFPKPPINRTMITRPRPPPENQSNEQGESTEENHPFNAKNAKAELQKVWDLLNDSTKSFDNVTDLLNQVNMTYEDYENHIDALSKSSVIVMERRPQDCWVNGYNPLLLRAWNANMDIQFILNPYSCIMYMLSYISKAEHEMSDYLKTVIRGSSHDDLSDRECMKKVMNAYSKNREVSAQEAVARTCSLKLKSSSRAVIFIPTDDNAVKMSLPMKYLQNMDDDVENVWMTGLPDKYKARPNRPEFENMCMAEFASEYRIVYAGQTKRKNVLPLQNKLGHIQKRTRGKPAVIRFARFSEKKDPEKFYGTLLKLYLPYRTDSQLKCARFPTYQTFYALASVKLPGSDEVQRVYNIVSENREKYEKHNEDIERAIEDFEKNGPIEDAWTTLAPTNELIRLESIMEREPIDPNEVNEQDDIPEYTASSAVSNTAMLLMEAAKLNTAQIRKMYQSLNQTQASIFYAVRDWCKRCVSGEKPQQFLYFLNGGAGVGKSHVVKSIYAEASKILRRLPCMQENTDISKTTVLLTAFTGTAAFNISGKTLHCLLKLPRSLKPPYQGLGNILDEIRADLSNAHILIIDEISMVSKQLFAYVNWRLQQIKGNQKPFGGLSVLCVGDFYQLPPLGRAKPLCVYEEHVLDFWKDHFQMITLTQIMRQREDLSYAELLNRLRIKQKHEKLTDADKCMLEAVIRSAPEECPSDALHIYATNKEVDSHNTAVISSRFSEIITVYANDYKKDPRTGEMKRQGVPLKGDKRDLVDTLQIAIGVRVMLIRNIDVEDGLVNGTFGKVAKITTLNRDDVPFVHLIGLHLDDVNAGQKHRNKAPGDDNIVYIERLEEPLKRKGTIRRQFPMKLAFACTIHKVQGMTTDCAVVSLKHVFEPGMAYVALSRTTTLSGLHIIDFNENKIFCYPEIRTSLESMPKADFHNFQPILDLLQDSNLNSALKIIHHNTEGLQCHMDDLKCHHELLLADILCLSETHLSGSCVPEYLQLDGYTMYKRNRHSSYTNYAHLANKSGGGVAIYVKNIFQARPMMYIQNVTDLEYLVLKIETPKQALLAVIYRPPSYQLSEFLLNLNGLLTSLEILNIKPVIVCGDFNEDQLSRCNKPILNLFHDKGYTQLISTGTTENNTLLDPVFISSAHSNVRAGVLQTYYSYHDPVYCVLE</sequence>
<gene>
    <name evidence="2" type="primary">LOC101882029</name>
</gene>
<protein>
    <submittedName>
        <fullName evidence="2">Uncharacterized protein</fullName>
    </submittedName>
</protein>
<name>A0AC58H7B5_DANRE</name>
<organism evidence="1 2">
    <name type="scientific">Danio rerio</name>
    <name type="common">Zebrafish</name>
    <name type="synonym">Brachydanio rerio</name>
    <dbReference type="NCBI Taxonomy" id="7955"/>
    <lineage>
        <taxon>Eukaryota</taxon>
        <taxon>Metazoa</taxon>
        <taxon>Chordata</taxon>
        <taxon>Craniata</taxon>
        <taxon>Vertebrata</taxon>
        <taxon>Euteleostomi</taxon>
        <taxon>Actinopterygii</taxon>
        <taxon>Neopterygii</taxon>
        <taxon>Teleostei</taxon>
        <taxon>Ostariophysi</taxon>
        <taxon>Cypriniformes</taxon>
        <taxon>Danionidae</taxon>
        <taxon>Danioninae</taxon>
        <taxon>Danio</taxon>
    </lineage>
</organism>